<keyword evidence="4 10" id="KW-0808">Transferase</keyword>
<feature type="transmembrane region" description="Helical" evidence="8">
    <location>
        <begin position="378"/>
        <end position="396"/>
    </location>
</feature>
<feature type="transmembrane region" description="Helical" evidence="8">
    <location>
        <begin position="283"/>
        <end position="302"/>
    </location>
</feature>
<feature type="transmembrane region" description="Helical" evidence="8">
    <location>
        <begin position="114"/>
        <end position="143"/>
    </location>
</feature>
<evidence type="ECO:0000256" key="6">
    <source>
        <dbReference type="ARBA" id="ARBA00022989"/>
    </source>
</evidence>
<dbReference type="EMBL" id="KT201090">
    <property type="protein sequence ID" value="ALS56213.1"/>
    <property type="molecule type" value="Genomic_DNA"/>
</dbReference>
<organism evidence="10">
    <name type="scientific">uncultured bacterium EIL27G07</name>
    <dbReference type="NCBI Taxonomy" id="1768202"/>
    <lineage>
        <taxon>Bacteria</taxon>
        <taxon>environmental samples</taxon>
    </lineage>
</organism>
<dbReference type="AlphaFoldDB" id="A0A0U2XUJ6"/>
<dbReference type="GO" id="GO:0005886">
    <property type="term" value="C:plasma membrane"/>
    <property type="evidence" value="ECO:0007669"/>
    <property type="project" value="UniProtKB-SubCell"/>
</dbReference>
<proteinExistence type="predicted"/>
<dbReference type="InterPro" id="IPR050297">
    <property type="entry name" value="LipidA_mod_glycosyltrf_83"/>
</dbReference>
<evidence type="ECO:0000313" key="10">
    <source>
        <dbReference type="EMBL" id="ALS56213.1"/>
    </source>
</evidence>
<feature type="transmembrane region" description="Helical" evidence="8">
    <location>
        <begin position="6"/>
        <end position="24"/>
    </location>
</feature>
<feature type="domain" description="Glycosyltransferase RgtA/B/C/D-like" evidence="9">
    <location>
        <begin position="58"/>
        <end position="197"/>
    </location>
</feature>
<feature type="transmembrane region" description="Helical" evidence="8">
    <location>
        <begin position="82"/>
        <end position="102"/>
    </location>
</feature>
<dbReference type="InterPro" id="IPR038731">
    <property type="entry name" value="RgtA/B/C-like"/>
</dbReference>
<evidence type="ECO:0000256" key="4">
    <source>
        <dbReference type="ARBA" id="ARBA00022679"/>
    </source>
</evidence>
<feature type="transmembrane region" description="Helical" evidence="8">
    <location>
        <begin position="196"/>
        <end position="222"/>
    </location>
</feature>
<keyword evidence="3" id="KW-0328">Glycosyltransferase</keyword>
<feature type="transmembrane region" description="Helical" evidence="8">
    <location>
        <begin position="163"/>
        <end position="189"/>
    </location>
</feature>
<keyword evidence="5 8" id="KW-0812">Transmembrane</keyword>
<evidence type="ECO:0000259" key="9">
    <source>
        <dbReference type="Pfam" id="PF13231"/>
    </source>
</evidence>
<evidence type="ECO:0000256" key="5">
    <source>
        <dbReference type="ARBA" id="ARBA00022692"/>
    </source>
</evidence>
<keyword evidence="6 8" id="KW-1133">Transmembrane helix</keyword>
<accession>A0A0U2XUJ6</accession>
<evidence type="ECO:0000256" key="3">
    <source>
        <dbReference type="ARBA" id="ARBA00022676"/>
    </source>
</evidence>
<reference evidence="10" key="1">
    <citation type="journal article" date="2016" name="ISME J.">
        <title>Functional metagenomic screen reveals new and diverse microbial rhodopsins.</title>
        <authorList>
            <person name="Pushkarev A."/>
            <person name="Beja O."/>
        </authorList>
    </citation>
    <scope>NUCLEOTIDE SEQUENCE</scope>
</reference>
<evidence type="ECO:0000256" key="2">
    <source>
        <dbReference type="ARBA" id="ARBA00022475"/>
    </source>
</evidence>
<evidence type="ECO:0000256" key="1">
    <source>
        <dbReference type="ARBA" id="ARBA00004651"/>
    </source>
</evidence>
<dbReference type="GO" id="GO:0009103">
    <property type="term" value="P:lipopolysaccharide biosynthetic process"/>
    <property type="evidence" value="ECO:0007669"/>
    <property type="project" value="UniProtKB-ARBA"/>
</dbReference>
<feature type="transmembrane region" description="Helical" evidence="8">
    <location>
        <begin position="337"/>
        <end position="358"/>
    </location>
</feature>
<keyword evidence="7 8" id="KW-0472">Membrane</keyword>
<protein>
    <submittedName>
        <fullName evidence="10">Putative glycosyl transferase family 39 protein</fullName>
    </submittedName>
</protein>
<dbReference type="Pfam" id="PF13231">
    <property type="entry name" value="PMT_2"/>
    <property type="match status" value="1"/>
</dbReference>
<dbReference type="GO" id="GO:0016763">
    <property type="term" value="F:pentosyltransferase activity"/>
    <property type="evidence" value="ECO:0007669"/>
    <property type="project" value="TreeGrafter"/>
</dbReference>
<evidence type="ECO:0000256" key="7">
    <source>
        <dbReference type="ARBA" id="ARBA00023136"/>
    </source>
</evidence>
<dbReference type="PANTHER" id="PTHR33908">
    <property type="entry name" value="MANNOSYLTRANSFERASE YKCB-RELATED"/>
    <property type="match status" value="1"/>
</dbReference>
<comment type="subcellular location">
    <subcellularLocation>
        <location evidence="1">Cell membrane</location>
        <topology evidence="1">Multi-pass membrane protein</topology>
    </subcellularLocation>
</comment>
<dbReference type="GO" id="GO:0010041">
    <property type="term" value="P:response to iron(III) ion"/>
    <property type="evidence" value="ECO:0007669"/>
    <property type="project" value="TreeGrafter"/>
</dbReference>
<evidence type="ECO:0000256" key="8">
    <source>
        <dbReference type="SAM" id="Phobius"/>
    </source>
</evidence>
<keyword evidence="2" id="KW-1003">Cell membrane</keyword>
<feature type="transmembrane region" description="Helical" evidence="8">
    <location>
        <begin position="252"/>
        <end position="271"/>
    </location>
</feature>
<feature type="transmembrane region" description="Helical" evidence="8">
    <location>
        <begin position="408"/>
        <end position="424"/>
    </location>
</feature>
<feature type="transmembrane region" description="Helical" evidence="8">
    <location>
        <begin position="308"/>
        <end position="325"/>
    </location>
</feature>
<dbReference type="PANTHER" id="PTHR33908:SF3">
    <property type="entry name" value="UNDECAPRENYL PHOSPHATE-ALPHA-4-AMINO-4-DEOXY-L-ARABINOSE ARABINOSYL TRANSFERASE"/>
    <property type="match status" value="1"/>
</dbReference>
<name>A0A0U2XUJ6_9BACT</name>
<sequence>MSLKNNFFYLVLFAAYIPLLFLGITDLDEGAFSSTSLQMLREKQFLIPYLGDELRLEKPILTYIFQSISIFVFGASEFSLRLPSMIATFIWGFVFSKFIFSFKNDFKITSVLSIFLLLPGIFLMSSVATADAFLNLFITLAMIDIYRFCENENKEDLIKCSVWIALGFLTKGLTIIAICGAVFFIFSIIANKFKTFLGAILDIQPWLIFSVITLPWLSYMYLKIGLDPLSYMFFGQSFGRYTTVFENHDGMFYYYFLVLPFVTLTFFPDFIRSLFKLNLKDNLEKFLLIWLIFVFIFFSFSTTKLPHYLIYGLAPCVFFLQKIFLIDRGRSPTILECLFQLFLWLMLLGIPYALTSFLPKDNFDISISSLEIIFNENLYLLIVSLIIVLLVVLIIFRVEVNSFKKISASFFLLVLSVKILPLIIDLQQKDLRDLGKKYAYAKEKILAYKINKPSFSFYANVNYFRGLEPNAIILTRIDKLKFLENEFEILDKQGNYLLIKITDE</sequence>